<dbReference type="Proteomes" id="UP000289132">
    <property type="component" value="Unassembled WGS sequence"/>
</dbReference>
<proteinExistence type="predicted"/>
<reference evidence="3 5" key="1">
    <citation type="submission" date="2017-10" db="EMBL/GenBank/DDBJ databases">
        <title>Genomics of the genus Arcobacter.</title>
        <authorList>
            <person name="Perez-Cataluna A."/>
            <person name="Figueras M.J."/>
        </authorList>
    </citation>
    <scope>NUCLEOTIDE SEQUENCE [LARGE SCALE GENOMIC DNA]</scope>
    <source>
        <strain evidence="3 5">LMG 25534</strain>
    </source>
</reference>
<evidence type="ECO:0000313" key="2">
    <source>
        <dbReference type="EMBL" id="AXK48443.1"/>
    </source>
</evidence>
<keyword evidence="1" id="KW-0732">Signal</keyword>
<evidence type="ECO:0000313" key="5">
    <source>
        <dbReference type="Proteomes" id="UP000289132"/>
    </source>
</evidence>
<protein>
    <recommendedName>
        <fullName evidence="6">Lipoprotein</fullName>
    </recommendedName>
</protein>
<keyword evidence="5" id="KW-1185">Reference proteome</keyword>
<dbReference type="KEGG" id="atp:ATR_0570"/>
<reference evidence="2 4" key="2">
    <citation type="submission" date="2018-07" db="EMBL/GenBank/DDBJ databases">
        <title>Complete genome of the Arcobacter trophiarum type strain LMG 25534.</title>
        <authorList>
            <person name="Miller W.G."/>
            <person name="Yee E."/>
        </authorList>
    </citation>
    <scope>NUCLEOTIDE SEQUENCE [LARGE SCALE GENOMIC DNA]</scope>
    <source>
        <strain evidence="2 4">LMG 25534</strain>
    </source>
</reference>
<feature type="chain" id="PRO_5041961483" description="Lipoprotein" evidence="1">
    <location>
        <begin position="25"/>
        <end position="364"/>
    </location>
</feature>
<sequence>MKKSLLHIALIGALGIGFTGCATSTPPLSLTPLVKEEIVLNSNTGKISKGVLILKDGSKIFDSEGDILTSFVINNETFYILKVLVKNESHFKIKNSSKVVIEEFKANAISWFVDDNKFLLLTKLERNQSTIYDNVYNFDGKTFKLINKNLDLSGSQGYNKTFSNPMGNYNIDVSKSGIYGIETLYGADRKIIAQRFSNMLKEETFELDKIKKDYIRTARILGIRNDIVYVIYSTGVFGGQNILEAYDIVNKKSYVLSTNDDKIQFLQSGNEVVLKVFNNKNLKFELELHSHIDRKDVKTAYNNEPARIISLNTLKEVKSLSSDFEVIPVYTGFTNMAGTFTPKTDITFRTTDLYYSTRNMKPLF</sequence>
<dbReference type="PROSITE" id="PS51257">
    <property type="entry name" value="PROKAR_LIPOPROTEIN"/>
    <property type="match status" value="1"/>
</dbReference>
<evidence type="ECO:0008006" key="6">
    <source>
        <dbReference type="Google" id="ProtNLM"/>
    </source>
</evidence>
<evidence type="ECO:0000313" key="4">
    <source>
        <dbReference type="Proteomes" id="UP000254504"/>
    </source>
</evidence>
<dbReference type="EMBL" id="PDKD01000020">
    <property type="protein sequence ID" value="RXJ89582.1"/>
    <property type="molecule type" value="Genomic_DNA"/>
</dbReference>
<dbReference type="AlphaFoldDB" id="A0AAD0QJ80"/>
<organism evidence="2 4">
    <name type="scientific">Aliarcobacter trophiarum LMG 25534</name>
    <dbReference type="NCBI Taxonomy" id="1032241"/>
    <lineage>
        <taxon>Bacteria</taxon>
        <taxon>Pseudomonadati</taxon>
        <taxon>Campylobacterota</taxon>
        <taxon>Epsilonproteobacteria</taxon>
        <taxon>Campylobacterales</taxon>
        <taxon>Arcobacteraceae</taxon>
        <taxon>Aliarcobacter</taxon>
    </lineage>
</organism>
<dbReference type="RefSeq" id="WP_115427977.1">
    <property type="nucleotide sequence ID" value="NZ_CP031367.1"/>
</dbReference>
<evidence type="ECO:0000313" key="3">
    <source>
        <dbReference type="EMBL" id="RXJ89582.1"/>
    </source>
</evidence>
<dbReference type="EMBL" id="CP031367">
    <property type="protein sequence ID" value="AXK48443.1"/>
    <property type="molecule type" value="Genomic_DNA"/>
</dbReference>
<accession>A0AAD0QJ80</accession>
<name>A0AAD0QJ80_9BACT</name>
<dbReference type="Proteomes" id="UP000254504">
    <property type="component" value="Chromosome"/>
</dbReference>
<gene>
    <name evidence="2" type="ORF">ATR_0570</name>
    <name evidence="3" type="ORF">CRU87_09020</name>
</gene>
<evidence type="ECO:0000256" key="1">
    <source>
        <dbReference type="SAM" id="SignalP"/>
    </source>
</evidence>
<feature type="signal peptide" evidence="1">
    <location>
        <begin position="1"/>
        <end position="24"/>
    </location>
</feature>